<dbReference type="RefSeq" id="WP_413781650.1">
    <property type="nucleotide sequence ID" value="NZ_JAUOZS010000001.1"/>
</dbReference>
<proteinExistence type="predicted"/>
<dbReference type="EMBL" id="JAUOZS010000001">
    <property type="protein sequence ID" value="MDT8903191.1"/>
    <property type="molecule type" value="Genomic_DNA"/>
</dbReference>
<keyword evidence="2" id="KW-1185">Reference proteome</keyword>
<evidence type="ECO:0008006" key="3">
    <source>
        <dbReference type="Google" id="ProtNLM"/>
    </source>
</evidence>
<organism evidence="1 2">
    <name type="scientific">Anaeroselena agilis</name>
    <dbReference type="NCBI Taxonomy" id="3063788"/>
    <lineage>
        <taxon>Bacteria</taxon>
        <taxon>Bacillati</taxon>
        <taxon>Bacillota</taxon>
        <taxon>Negativicutes</taxon>
        <taxon>Acetonemataceae</taxon>
        <taxon>Anaeroselena</taxon>
    </lineage>
</organism>
<evidence type="ECO:0000313" key="1">
    <source>
        <dbReference type="EMBL" id="MDT8903191.1"/>
    </source>
</evidence>
<accession>A0ABU3P2D9</accession>
<reference evidence="1 2" key="1">
    <citation type="submission" date="2023-07" db="EMBL/GenBank/DDBJ databases">
        <title>The novel representative of Negativicutes class, Anaeroselena agilis gen. nov. sp. nov.</title>
        <authorList>
            <person name="Prokofeva M.I."/>
            <person name="Elcheninov A.G."/>
            <person name="Klyukina A."/>
            <person name="Kublanov I.V."/>
            <person name="Frolov E.N."/>
            <person name="Podosokorskaya O.A."/>
        </authorList>
    </citation>
    <scope>NUCLEOTIDE SEQUENCE [LARGE SCALE GENOMIC DNA]</scope>
    <source>
        <strain evidence="1 2">4137-cl</strain>
    </source>
</reference>
<gene>
    <name evidence="1" type="ORF">Q4T40_18300</name>
</gene>
<name>A0ABU3P2D9_9FIRM</name>
<protein>
    <recommendedName>
        <fullName evidence="3">Galectin</fullName>
    </recommendedName>
</protein>
<sequence length="68" mass="7926">MRIAEQIFRAKDRTSQIQTDYDTGHVFQVFVNGRLQDPHTYQRQGQTINMGFDCLVAGDVVQIFYFLP</sequence>
<dbReference type="Proteomes" id="UP001254848">
    <property type="component" value="Unassembled WGS sequence"/>
</dbReference>
<evidence type="ECO:0000313" key="2">
    <source>
        <dbReference type="Proteomes" id="UP001254848"/>
    </source>
</evidence>
<comment type="caution">
    <text evidence="1">The sequence shown here is derived from an EMBL/GenBank/DDBJ whole genome shotgun (WGS) entry which is preliminary data.</text>
</comment>